<dbReference type="PROSITE" id="PS50111">
    <property type="entry name" value="CHEMOTAXIS_TRANSDUC_2"/>
    <property type="match status" value="1"/>
</dbReference>
<evidence type="ECO:0000256" key="3">
    <source>
        <dbReference type="ARBA" id="ARBA00023224"/>
    </source>
</evidence>
<evidence type="ECO:0000256" key="7">
    <source>
        <dbReference type="SAM" id="Phobius"/>
    </source>
</evidence>
<dbReference type="InterPro" id="IPR000727">
    <property type="entry name" value="T_SNARE_dom"/>
</dbReference>
<reference evidence="11 12" key="1">
    <citation type="submission" date="2022-01" db="EMBL/GenBank/DDBJ databases">
        <title>Whole genome-based taxonomy of the Shewanellaceae.</title>
        <authorList>
            <person name="Martin-Rodriguez A.J."/>
        </authorList>
    </citation>
    <scope>NUCLEOTIDE SEQUENCE [LARGE SCALE GENOMIC DNA]</scope>
    <source>
        <strain evidence="11 12">DSM 24955</strain>
    </source>
</reference>
<keyword evidence="7" id="KW-0472">Membrane</keyword>
<dbReference type="Gene3D" id="6.10.340.10">
    <property type="match status" value="1"/>
</dbReference>
<feature type="transmembrane region" description="Helical" evidence="7">
    <location>
        <begin position="12"/>
        <end position="33"/>
    </location>
</feature>
<protein>
    <submittedName>
        <fullName evidence="11">Methyl-accepting chemotaxis protein</fullName>
    </submittedName>
</protein>
<evidence type="ECO:0000256" key="6">
    <source>
        <dbReference type="SAM" id="Coils"/>
    </source>
</evidence>
<keyword evidence="2" id="KW-1003">Cell membrane</keyword>
<keyword evidence="2" id="KW-0997">Cell inner membrane</keyword>
<feature type="transmembrane region" description="Helical" evidence="7">
    <location>
        <begin position="258"/>
        <end position="279"/>
    </location>
</feature>
<feature type="coiled-coil region" evidence="6">
    <location>
        <begin position="40"/>
        <end position="93"/>
    </location>
</feature>
<dbReference type="PANTHER" id="PTHR32089">
    <property type="entry name" value="METHYL-ACCEPTING CHEMOTAXIS PROTEIN MCPB"/>
    <property type="match status" value="1"/>
</dbReference>
<comment type="similarity">
    <text evidence="4">Belongs to the methyl-accepting chemotaxis (MCP) protein family.</text>
</comment>
<dbReference type="RefSeq" id="WP_248956107.1">
    <property type="nucleotide sequence ID" value="NZ_JAKIKU010000007.1"/>
</dbReference>
<name>A0ABT0KRK7_9GAMM</name>
<gene>
    <name evidence="11" type="ORF">L2737_14015</name>
</gene>
<dbReference type="EMBL" id="JAKIKU010000007">
    <property type="protein sequence ID" value="MCL1046429.1"/>
    <property type="molecule type" value="Genomic_DNA"/>
</dbReference>
<evidence type="ECO:0000259" key="8">
    <source>
        <dbReference type="PROSITE" id="PS50111"/>
    </source>
</evidence>
<comment type="caution">
    <text evidence="11">The sequence shown here is derived from an EMBL/GenBank/DDBJ whole genome shotgun (WGS) entry which is preliminary data.</text>
</comment>
<organism evidence="11 12">
    <name type="scientific">Shewanella electrodiphila</name>
    <dbReference type="NCBI Taxonomy" id="934143"/>
    <lineage>
        <taxon>Bacteria</taxon>
        <taxon>Pseudomonadati</taxon>
        <taxon>Pseudomonadota</taxon>
        <taxon>Gammaproteobacteria</taxon>
        <taxon>Alteromonadales</taxon>
        <taxon>Shewanellaceae</taxon>
        <taxon>Shewanella</taxon>
    </lineage>
</organism>
<evidence type="ECO:0000313" key="12">
    <source>
        <dbReference type="Proteomes" id="UP001202134"/>
    </source>
</evidence>
<dbReference type="SMART" id="SM00283">
    <property type="entry name" value="MA"/>
    <property type="match status" value="1"/>
</dbReference>
<keyword evidence="12" id="KW-1185">Reference proteome</keyword>
<dbReference type="PROSITE" id="PS50192">
    <property type="entry name" value="T_SNARE"/>
    <property type="match status" value="1"/>
</dbReference>
<dbReference type="InterPro" id="IPR032255">
    <property type="entry name" value="HBM"/>
</dbReference>
<evidence type="ECO:0000259" key="10">
    <source>
        <dbReference type="PROSITE" id="PS50885"/>
    </source>
</evidence>
<accession>A0ABT0KRK7</accession>
<evidence type="ECO:0000256" key="2">
    <source>
        <dbReference type="ARBA" id="ARBA00022519"/>
    </source>
</evidence>
<dbReference type="Proteomes" id="UP001202134">
    <property type="component" value="Unassembled WGS sequence"/>
</dbReference>
<evidence type="ECO:0000256" key="1">
    <source>
        <dbReference type="ARBA" id="ARBA00004429"/>
    </source>
</evidence>
<proteinExistence type="inferred from homology"/>
<dbReference type="PROSITE" id="PS50885">
    <property type="entry name" value="HAMP"/>
    <property type="match status" value="1"/>
</dbReference>
<feature type="domain" description="HAMP" evidence="10">
    <location>
        <begin position="283"/>
        <end position="336"/>
    </location>
</feature>
<keyword evidence="7" id="KW-1133">Transmembrane helix</keyword>
<dbReference type="SUPFAM" id="SSF58104">
    <property type="entry name" value="Methyl-accepting chemotaxis protein (MCP) signaling domain"/>
    <property type="match status" value="1"/>
</dbReference>
<dbReference type="Pfam" id="PF00015">
    <property type="entry name" value="MCPsignal"/>
    <property type="match status" value="1"/>
</dbReference>
<dbReference type="InterPro" id="IPR004089">
    <property type="entry name" value="MCPsignal_dom"/>
</dbReference>
<sequence>MFDSNITLRSKLIVLISAVITGLLLLFLFSHFFSARQDNLAEMKSTIQQANIVALQLRRNEKDFLLRKDNKYLEKFNQNYQSLISNIDSLDVDSAILNKPNLVENFSLYKQHFTQLVNTTAQKGLDEKSGRYGELRAATHKLEAWLHQHNKSEDLIAMLTIRRHEKDYMLRHQEKYLTRLDSEIQSLALTLSNSPEAMLYLNGYQKAFADYVTLNNQIGLTPKLGLRGAMRSATHNAEQQLQQATTSINTYITSQQRLAFWLSLVVFLIISVVLTMAVIKLSRNIRKPIREAVKSINGIINERNFTMRVPKKAEDEFGEIIDAINDFIAFAQKINISMSELREVTQELESRALLSGEQLQLQAQKCESVATASNELEYSVDEIVKSTTHTASTAAQIATYAEQGKNQLEGMHTKFGATADRLVKSAEHIEVLMGKTQNINNFIDEIQSIAGQTNLLALNAAIEAARAGDSGRGFSVVADEVRSLAARTQESTEQITQIISELQVLTQDAFTEVSDCKNMSMTNLTEVDKSSQILSKVICEVDSINDMATNIAASVEQQSNMLKDINENIADVKEGCDVLSARARSNHQTCSVANEKTLMIGHF</sequence>
<feature type="domain" description="Methyl-accepting transducer" evidence="8">
    <location>
        <begin position="337"/>
        <end position="573"/>
    </location>
</feature>
<keyword evidence="3 5" id="KW-0807">Transducer</keyword>
<dbReference type="Gene3D" id="1.10.287.950">
    <property type="entry name" value="Methyl-accepting chemotaxis protein"/>
    <property type="match status" value="1"/>
</dbReference>
<dbReference type="InterPro" id="IPR003660">
    <property type="entry name" value="HAMP_dom"/>
</dbReference>
<dbReference type="SMART" id="SM01358">
    <property type="entry name" value="HBM"/>
    <property type="match status" value="1"/>
</dbReference>
<evidence type="ECO:0000313" key="11">
    <source>
        <dbReference type="EMBL" id="MCL1046429.1"/>
    </source>
</evidence>
<comment type="subcellular location">
    <subcellularLocation>
        <location evidence="1">Cell inner membrane</location>
        <topology evidence="1">Multi-pass membrane protein</topology>
    </subcellularLocation>
</comment>
<evidence type="ECO:0000259" key="9">
    <source>
        <dbReference type="PROSITE" id="PS50192"/>
    </source>
</evidence>
<feature type="domain" description="T-SNARE coiled-coil homology" evidence="9">
    <location>
        <begin position="524"/>
        <end position="572"/>
    </location>
</feature>
<evidence type="ECO:0000256" key="4">
    <source>
        <dbReference type="ARBA" id="ARBA00029447"/>
    </source>
</evidence>
<evidence type="ECO:0000256" key="5">
    <source>
        <dbReference type="PROSITE-ProRule" id="PRU00284"/>
    </source>
</evidence>
<dbReference type="PANTHER" id="PTHR32089:SF112">
    <property type="entry name" value="LYSOZYME-LIKE PROTEIN-RELATED"/>
    <property type="match status" value="1"/>
</dbReference>
<keyword evidence="6" id="KW-0175">Coiled coil</keyword>
<keyword evidence="7" id="KW-0812">Transmembrane</keyword>